<sequence>MSSASPAGPSPAGPPSTTPNGVAAAARRPKPKTNPLVSARKPARRSVLNRPAPGTPAGPSQNASTPGTRPPPPVNGARSLTTAPPALKEPEGIPQEFPLFTTKRALLEGVRHHIFKLQSKAKVDPGNQEQFMRPVFLHRRDPRLPPVGSGQTAMELDIKEDLADVAERERLDQQKAERRRIREENQAQIAPTGKTQRPPAFQKKTEQVFRADDTPEAVKASQLRYEEAIPWHLEDFSGKSVWQGTYEAALSECHMALVPQNEPAQFRLFPLEKYYRFKEKSKFKSYTLEEAEERMSKKFKEDRWSMNEKVQRAKQMELAMKEGGLARTEMSLRRGERNELMKTSEAQKRQAFKREGAGGGEEDDIDFNFEEEFADDEENPLLEGENDEVKDAAQKIRKEQLGANTFNLVDEKQVDEEAEREKQAEEARKAAEKATRKTLMKREHNFEYDDESEDNPYASKSDSDNSDSDEEKKKDEEGKDNDKLKEEKPSPGNSTRGTNTPSGRASKHAAPPMQKTASSSSLKRPGSPIVSDVSGNESSRKKQKKSHLPPGATAASRQLSPDAADRSRAPSIAGINKRLAGAGSGSDTEVSVSGRKIKKQKAVSRASPSGTPGGSRAVSPSRAASPGAPPVQKPAPPPTGPPPTPEEIRQVLPAEGIMIKDLLAIFKGREKTNGKEFIDMVKQNSHYDKANKLLFPKKPRKEPGAAQ</sequence>
<gene>
    <name evidence="8" type="ORF">NA57DRAFT_77433</name>
</gene>
<name>A0A9P4M8U8_9PEZI</name>
<dbReference type="PANTHER" id="PTHR13011:SF0">
    <property type="entry name" value="GENERAL TRANSCRIPTION FACTOR IIF SUBUNIT 1"/>
    <property type="match status" value="1"/>
</dbReference>
<evidence type="ECO:0000256" key="7">
    <source>
        <dbReference type="SAM" id="MobiDB-lite"/>
    </source>
</evidence>
<feature type="compositionally biased region" description="Polar residues" evidence="7">
    <location>
        <begin position="491"/>
        <end position="503"/>
    </location>
</feature>
<feature type="compositionally biased region" description="Basic and acidic residues" evidence="7">
    <location>
        <begin position="470"/>
        <end position="489"/>
    </location>
</feature>
<feature type="compositionally biased region" description="Basic and acidic residues" evidence="7">
    <location>
        <begin position="340"/>
        <end position="356"/>
    </location>
</feature>
<feature type="compositionally biased region" description="Basic and acidic residues" evidence="7">
    <location>
        <begin position="175"/>
        <end position="185"/>
    </location>
</feature>
<dbReference type="AlphaFoldDB" id="A0A9P4M8U8"/>
<evidence type="ECO:0000256" key="1">
    <source>
        <dbReference type="ARBA" id="ARBA00004123"/>
    </source>
</evidence>
<dbReference type="GO" id="GO:0016251">
    <property type="term" value="F:RNA polymerase II general transcription initiation factor activity"/>
    <property type="evidence" value="ECO:0007669"/>
    <property type="project" value="TreeGrafter"/>
</dbReference>
<evidence type="ECO:0000256" key="2">
    <source>
        <dbReference type="ARBA" id="ARBA00005249"/>
    </source>
</evidence>
<keyword evidence="4" id="KW-0238">DNA-binding</keyword>
<dbReference type="InterPro" id="IPR008851">
    <property type="entry name" value="TFIIF-alpha"/>
</dbReference>
<dbReference type="GO" id="GO:0005674">
    <property type="term" value="C:transcription factor TFIIF complex"/>
    <property type="evidence" value="ECO:0007669"/>
    <property type="project" value="TreeGrafter"/>
</dbReference>
<evidence type="ECO:0000256" key="6">
    <source>
        <dbReference type="ARBA" id="ARBA00023242"/>
    </source>
</evidence>
<feature type="region of interest" description="Disordered" evidence="7">
    <location>
        <begin position="175"/>
        <end position="200"/>
    </location>
</feature>
<keyword evidence="9" id="KW-1185">Reference proteome</keyword>
<dbReference type="OrthoDB" id="76676at2759"/>
<keyword evidence="5" id="KW-0804">Transcription</keyword>
<protein>
    <recommendedName>
        <fullName evidence="10">Transcription initiation factor IIF subunit alpha</fullName>
    </recommendedName>
</protein>
<feature type="compositionally biased region" description="Low complexity" evidence="7">
    <location>
        <begin position="614"/>
        <end position="626"/>
    </location>
</feature>
<dbReference type="Proteomes" id="UP000799772">
    <property type="component" value="Unassembled WGS sequence"/>
</dbReference>
<evidence type="ECO:0000313" key="8">
    <source>
        <dbReference type="EMBL" id="KAF2097179.1"/>
    </source>
</evidence>
<organism evidence="8 9">
    <name type="scientific">Rhizodiscina lignyota</name>
    <dbReference type="NCBI Taxonomy" id="1504668"/>
    <lineage>
        <taxon>Eukaryota</taxon>
        <taxon>Fungi</taxon>
        <taxon>Dikarya</taxon>
        <taxon>Ascomycota</taxon>
        <taxon>Pezizomycotina</taxon>
        <taxon>Dothideomycetes</taxon>
        <taxon>Pleosporomycetidae</taxon>
        <taxon>Aulographales</taxon>
        <taxon>Rhizodiscinaceae</taxon>
        <taxon>Rhizodiscina</taxon>
    </lineage>
</organism>
<dbReference type="SUPFAM" id="SSF50916">
    <property type="entry name" value="Rap30/74 interaction domains"/>
    <property type="match status" value="1"/>
</dbReference>
<dbReference type="GO" id="GO:0032968">
    <property type="term" value="P:positive regulation of transcription elongation by RNA polymerase II"/>
    <property type="evidence" value="ECO:0007669"/>
    <property type="project" value="InterPro"/>
</dbReference>
<dbReference type="GO" id="GO:0006367">
    <property type="term" value="P:transcription initiation at RNA polymerase II promoter"/>
    <property type="evidence" value="ECO:0007669"/>
    <property type="project" value="InterPro"/>
</dbReference>
<proteinExistence type="inferred from homology"/>
<feature type="region of interest" description="Disordered" evidence="7">
    <location>
        <begin position="376"/>
        <end position="650"/>
    </location>
</feature>
<feature type="region of interest" description="Disordered" evidence="7">
    <location>
        <begin position="685"/>
        <end position="707"/>
    </location>
</feature>
<dbReference type="EMBL" id="ML978128">
    <property type="protein sequence ID" value="KAF2097179.1"/>
    <property type="molecule type" value="Genomic_DNA"/>
</dbReference>
<comment type="similarity">
    <text evidence="2">Belongs to the TFIIF alpha subunit family.</text>
</comment>
<feature type="compositionally biased region" description="Basic and acidic residues" evidence="7">
    <location>
        <begin position="419"/>
        <end position="447"/>
    </location>
</feature>
<comment type="subcellular location">
    <subcellularLocation>
        <location evidence="1">Nucleus</location>
    </subcellularLocation>
</comment>
<dbReference type="PANTHER" id="PTHR13011">
    <property type="entry name" value="TFIIF-ALPHA"/>
    <property type="match status" value="1"/>
</dbReference>
<evidence type="ECO:0000256" key="5">
    <source>
        <dbReference type="ARBA" id="ARBA00023163"/>
    </source>
</evidence>
<evidence type="ECO:0000256" key="3">
    <source>
        <dbReference type="ARBA" id="ARBA00023015"/>
    </source>
</evidence>
<accession>A0A9P4M8U8</accession>
<feature type="compositionally biased region" description="Polar residues" evidence="7">
    <location>
        <begin position="186"/>
        <end position="195"/>
    </location>
</feature>
<evidence type="ECO:0000313" key="9">
    <source>
        <dbReference type="Proteomes" id="UP000799772"/>
    </source>
</evidence>
<dbReference type="InterPro" id="IPR011039">
    <property type="entry name" value="TFIIF_interaction"/>
</dbReference>
<feature type="compositionally biased region" description="Basic and acidic residues" evidence="7">
    <location>
        <begin position="387"/>
        <end position="400"/>
    </location>
</feature>
<comment type="caution">
    <text evidence="8">The sequence shown here is derived from an EMBL/GenBank/DDBJ whole genome shotgun (WGS) entry which is preliminary data.</text>
</comment>
<dbReference type="GO" id="GO:0003677">
    <property type="term" value="F:DNA binding"/>
    <property type="evidence" value="ECO:0007669"/>
    <property type="project" value="UniProtKB-KW"/>
</dbReference>
<feature type="region of interest" description="Disordered" evidence="7">
    <location>
        <begin position="340"/>
        <end position="364"/>
    </location>
</feature>
<keyword evidence="3" id="KW-0805">Transcription regulation</keyword>
<feature type="region of interest" description="Disordered" evidence="7">
    <location>
        <begin position="1"/>
        <end position="98"/>
    </location>
</feature>
<evidence type="ECO:0008006" key="10">
    <source>
        <dbReference type="Google" id="ProtNLM"/>
    </source>
</evidence>
<feature type="compositionally biased region" description="Acidic residues" evidence="7">
    <location>
        <begin position="376"/>
        <end position="386"/>
    </location>
</feature>
<feature type="compositionally biased region" description="Pro residues" evidence="7">
    <location>
        <begin position="8"/>
        <end position="17"/>
    </location>
</feature>
<keyword evidence="6" id="KW-0539">Nucleus</keyword>
<dbReference type="GO" id="GO:0001096">
    <property type="term" value="F:TFIIF-class transcription factor complex binding"/>
    <property type="evidence" value="ECO:0007669"/>
    <property type="project" value="TreeGrafter"/>
</dbReference>
<reference evidence="8" key="1">
    <citation type="journal article" date="2020" name="Stud. Mycol.">
        <title>101 Dothideomycetes genomes: a test case for predicting lifestyles and emergence of pathogens.</title>
        <authorList>
            <person name="Haridas S."/>
            <person name="Albert R."/>
            <person name="Binder M."/>
            <person name="Bloem J."/>
            <person name="Labutti K."/>
            <person name="Salamov A."/>
            <person name="Andreopoulos B."/>
            <person name="Baker S."/>
            <person name="Barry K."/>
            <person name="Bills G."/>
            <person name="Bluhm B."/>
            <person name="Cannon C."/>
            <person name="Castanera R."/>
            <person name="Culley D."/>
            <person name="Daum C."/>
            <person name="Ezra D."/>
            <person name="Gonzalez J."/>
            <person name="Henrissat B."/>
            <person name="Kuo A."/>
            <person name="Liang C."/>
            <person name="Lipzen A."/>
            <person name="Lutzoni F."/>
            <person name="Magnuson J."/>
            <person name="Mondo S."/>
            <person name="Nolan M."/>
            <person name="Ohm R."/>
            <person name="Pangilinan J."/>
            <person name="Park H.-J."/>
            <person name="Ramirez L."/>
            <person name="Alfaro M."/>
            <person name="Sun H."/>
            <person name="Tritt A."/>
            <person name="Yoshinaga Y."/>
            <person name="Zwiers L.-H."/>
            <person name="Turgeon B."/>
            <person name="Goodwin S."/>
            <person name="Spatafora J."/>
            <person name="Crous P."/>
            <person name="Grigoriev I."/>
        </authorList>
    </citation>
    <scope>NUCLEOTIDE SEQUENCE</scope>
    <source>
        <strain evidence="8">CBS 133067</strain>
    </source>
</reference>
<feature type="compositionally biased region" description="Polar residues" evidence="7">
    <location>
        <begin position="58"/>
        <end position="67"/>
    </location>
</feature>
<feature type="compositionally biased region" description="Pro residues" evidence="7">
    <location>
        <begin position="627"/>
        <end position="645"/>
    </location>
</feature>
<evidence type="ECO:0000256" key="4">
    <source>
        <dbReference type="ARBA" id="ARBA00023125"/>
    </source>
</evidence>